<sequence length="49" mass="5795">MPLGLYDGLISRPFHFQAIALFSLYGARQLSFFSPLYRSRYRVSLRRII</sequence>
<organism evidence="2 3">
    <name type="scientific">Bacteroides fragilis str. 3998T(B)3</name>
    <dbReference type="NCBI Taxonomy" id="1339316"/>
    <lineage>
        <taxon>Bacteria</taxon>
        <taxon>Pseudomonadati</taxon>
        <taxon>Bacteroidota</taxon>
        <taxon>Bacteroidia</taxon>
        <taxon>Bacteroidales</taxon>
        <taxon>Bacteroidaceae</taxon>
        <taxon>Bacteroides</taxon>
    </lineage>
</organism>
<dbReference type="Proteomes" id="UP000020773">
    <property type="component" value="Unassembled WGS sequence"/>
</dbReference>
<evidence type="ECO:0000313" key="2">
    <source>
        <dbReference type="EMBL" id="EXY90501.1"/>
    </source>
</evidence>
<keyword evidence="1" id="KW-0472">Membrane</keyword>
<feature type="transmembrane region" description="Helical" evidence="1">
    <location>
        <begin position="14"/>
        <end position="37"/>
    </location>
</feature>
<protein>
    <recommendedName>
        <fullName evidence="4">Transmembrane protein</fullName>
    </recommendedName>
</protein>
<reference evidence="2 3" key="1">
    <citation type="submission" date="2014-02" db="EMBL/GenBank/DDBJ databases">
        <authorList>
            <person name="Sears C."/>
            <person name="Carroll K."/>
            <person name="Sack B.R."/>
            <person name="Qadri F."/>
            <person name="Myers L.L."/>
            <person name="Chung G.-T."/>
            <person name="Escheverria P."/>
            <person name="Fraser C.M."/>
            <person name="Sadzewicz L."/>
            <person name="Shefchek K.A."/>
            <person name="Tallon L."/>
            <person name="Das S.P."/>
            <person name="Daugherty S."/>
            <person name="Mongodin E.F."/>
        </authorList>
    </citation>
    <scope>NUCLEOTIDE SEQUENCE [LARGE SCALE GENOMIC DNA]</scope>
    <source>
        <strain evidence="3">3998T(B)3</strain>
    </source>
</reference>
<keyword evidence="1" id="KW-1133">Transmembrane helix</keyword>
<proteinExistence type="predicted"/>
<dbReference type="AlphaFoldDB" id="A0A015V517"/>
<dbReference type="EMBL" id="JGDB01000168">
    <property type="protein sequence ID" value="EXY90501.1"/>
    <property type="molecule type" value="Genomic_DNA"/>
</dbReference>
<evidence type="ECO:0008006" key="4">
    <source>
        <dbReference type="Google" id="ProtNLM"/>
    </source>
</evidence>
<gene>
    <name evidence="2" type="ORF">M125_2820</name>
</gene>
<comment type="caution">
    <text evidence="2">The sequence shown here is derived from an EMBL/GenBank/DDBJ whole genome shotgun (WGS) entry which is preliminary data.</text>
</comment>
<name>A0A015V517_BACFG</name>
<evidence type="ECO:0000313" key="3">
    <source>
        <dbReference type="Proteomes" id="UP000020773"/>
    </source>
</evidence>
<evidence type="ECO:0000256" key="1">
    <source>
        <dbReference type="SAM" id="Phobius"/>
    </source>
</evidence>
<accession>A0A015V517</accession>
<keyword evidence="1" id="KW-0812">Transmembrane</keyword>